<protein>
    <submittedName>
        <fullName evidence="1">Uncharacterized protein</fullName>
    </submittedName>
</protein>
<reference evidence="1" key="1">
    <citation type="submission" date="2022-06" db="EMBL/GenBank/DDBJ databases">
        <title>Complete genome sequences of two strains of the flax pathogen Septoria linicola.</title>
        <authorList>
            <person name="Lapalu N."/>
            <person name="Simon A."/>
            <person name="Demenou B."/>
            <person name="Paumier D."/>
            <person name="Guillot M.-P."/>
            <person name="Gout L."/>
            <person name="Valade R."/>
        </authorList>
    </citation>
    <scope>NUCLEOTIDE SEQUENCE</scope>
    <source>
        <strain evidence="1">SE15195</strain>
    </source>
</reference>
<dbReference type="Proteomes" id="UP001056384">
    <property type="component" value="Chromosome 1"/>
</dbReference>
<evidence type="ECO:0000313" key="2">
    <source>
        <dbReference type="Proteomes" id="UP001056384"/>
    </source>
</evidence>
<dbReference type="AlphaFoldDB" id="A0A9Q9AFK0"/>
<dbReference type="EMBL" id="CP099418">
    <property type="protein sequence ID" value="USW48170.1"/>
    <property type="molecule type" value="Genomic_DNA"/>
</dbReference>
<sequence length="184" mass="21033">MAFLQYLFFWNLKVPDRGDNDWHPQIGRNPIQYMDNLSSFLKRTDIDATMVDAAPFVAGVGSLAHVSQIHAFGFTAPASVFRNVKTMTAMHRTVVFLVPFILTMQAAGIQYRTFIPRWCHERELRRDEAEVRKHVDVGAYIGGSIWIARLLFKVGLRYWAPIDVVMGGALSDLLHREYVKAHNL</sequence>
<organism evidence="1 2">
    <name type="scientific">Septoria linicola</name>
    <dbReference type="NCBI Taxonomy" id="215465"/>
    <lineage>
        <taxon>Eukaryota</taxon>
        <taxon>Fungi</taxon>
        <taxon>Dikarya</taxon>
        <taxon>Ascomycota</taxon>
        <taxon>Pezizomycotina</taxon>
        <taxon>Dothideomycetes</taxon>
        <taxon>Dothideomycetidae</taxon>
        <taxon>Mycosphaerellales</taxon>
        <taxon>Mycosphaerellaceae</taxon>
        <taxon>Septoria</taxon>
    </lineage>
</organism>
<proteinExistence type="predicted"/>
<keyword evidence="2" id="KW-1185">Reference proteome</keyword>
<gene>
    <name evidence="1" type="ORF">Slin15195_G014890</name>
</gene>
<name>A0A9Q9AFK0_9PEZI</name>
<evidence type="ECO:0000313" key="1">
    <source>
        <dbReference type="EMBL" id="USW48170.1"/>
    </source>
</evidence>
<accession>A0A9Q9AFK0</accession>